<evidence type="ECO:0000313" key="9">
    <source>
        <dbReference type="EMBL" id="CAI9303456.1"/>
    </source>
</evidence>
<dbReference type="Proteomes" id="UP001177003">
    <property type="component" value="Chromosome 9"/>
</dbReference>
<dbReference type="Pfam" id="PF13359">
    <property type="entry name" value="DDE_Tnp_4"/>
    <property type="match status" value="1"/>
</dbReference>
<feature type="domain" description="DDE Tnp4" evidence="8">
    <location>
        <begin position="1"/>
        <end position="136"/>
    </location>
</feature>
<evidence type="ECO:0000259" key="8">
    <source>
        <dbReference type="Pfam" id="PF13359"/>
    </source>
</evidence>
<evidence type="ECO:0000313" key="10">
    <source>
        <dbReference type="Proteomes" id="UP001177003"/>
    </source>
</evidence>
<proteinExistence type="inferred from homology"/>
<keyword evidence="6" id="KW-0378">Hydrolase</keyword>
<keyword evidence="10" id="KW-1185">Reference proteome</keyword>
<comment type="subcellular location">
    <subcellularLocation>
        <location evidence="2">Nucleus</location>
    </subcellularLocation>
</comment>
<evidence type="ECO:0000256" key="4">
    <source>
        <dbReference type="ARBA" id="ARBA00022722"/>
    </source>
</evidence>
<evidence type="ECO:0000256" key="5">
    <source>
        <dbReference type="ARBA" id="ARBA00022723"/>
    </source>
</evidence>
<dbReference type="GO" id="GO:0004518">
    <property type="term" value="F:nuclease activity"/>
    <property type="evidence" value="ECO:0007669"/>
    <property type="project" value="UniProtKB-KW"/>
</dbReference>
<organism evidence="9 10">
    <name type="scientific">Lactuca saligna</name>
    <name type="common">Willowleaf lettuce</name>
    <dbReference type="NCBI Taxonomy" id="75948"/>
    <lineage>
        <taxon>Eukaryota</taxon>
        <taxon>Viridiplantae</taxon>
        <taxon>Streptophyta</taxon>
        <taxon>Embryophyta</taxon>
        <taxon>Tracheophyta</taxon>
        <taxon>Spermatophyta</taxon>
        <taxon>Magnoliopsida</taxon>
        <taxon>eudicotyledons</taxon>
        <taxon>Gunneridae</taxon>
        <taxon>Pentapetalae</taxon>
        <taxon>asterids</taxon>
        <taxon>campanulids</taxon>
        <taxon>Asterales</taxon>
        <taxon>Asteraceae</taxon>
        <taxon>Cichorioideae</taxon>
        <taxon>Cichorieae</taxon>
        <taxon>Lactucinae</taxon>
        <taxon>Lactuca</taxon>
    </lineage>
</organism>
<reference evidence="9" key="1">
    <citation type="submission" date="2023-04" db="EMBL/GenBank/DDBJ databases">
        <authorList>
            <person name="Vijverberg K."/>
            <person name="Xiong W."/>
            <person name="Schranz E."/>
        </authorList>
    </citation>
    <scope>NUCLEOTIDE SEQUENCE</scope>
</reference>
<dbReference type="GO" id="GO:0046872">
    <property type="term" value="F:metal ion binding"/>
    <property type="evidence" value="ECO:0007669"/>
    <property type="project" value="UniProtKB-KW"/>
</dbReference>
<evidence type="ECO:0000256" key="2">
    <source>
        <dbReference type="ARBA" id="ARBA00004123"/>
    </source>
</evidence>
<keyword evidence="4" id="KW-0540">Nuclease</keyword>
<dbReference type="InterPro" id="IPR045249">
    <property type="entry name" value="HARBI1-like"/>
</dbReference>
<keyword evidence="7" id="KW-0539">Nucleus</keyword>
<sequence>MNVLGVCNHDMNFVYVLAGWEGSATDLRVLGDEITRHNGLKIPVGNYYLADGGYINGEGFLAPYRGTRYHLQEWEGSTRAPTNKEEYFNMKHSQARNVIERCFGLLKRRWDILRSPSFYPIRIQGRIVIACALLHNFIRTHMALDPKENTSKTFEDMPIGEDQPNQFQIVDVVESSNEWTQWRDDLAQEMFESWMSTRS</sequence>
<evidence type="ECO:0000256" key="1">
    <source>
        <dbReference type="ARBA" id="ARBA00001968"/>
    </source>
</evidence>
<evidence type="ECO:0000256" key="3">
    <source>
        <dbReference type="ARBA" id="ARBA00006958"/>
    </source>
</evidence>
<dbReference type="GO" id="GO:0016787">
    <property type="term" value="F:hydrolase activity"/>
    <property type="evidence" value="ECO:0007669"/>
    <property type="project" value="UniProtKB-KW"/>
</dbReference>
<keyword evidence="5" id="KW-0479">Metal-binding</keyword>
<dbReference type="AlphaFoldDB" id="A0AA36A2L5"/>
<comment type="cofactor">
    <cofactor evidence="1">
        <name>a divalent metal cation</name>
        <dbReference type="ChEBI" id="CHEBI:60240"/>
    </cofactor>
</comment>
<comment type="similarity">
    <text evidence="3">Belongs to the HARBI1 family.</text>
</comment>
<gene>
    <name evidence="9" type="ORF">LSALG_LOCUS41895</name>
</gene>
<accession>A0AA36A2L5</accession>
<dbReference type="PANTHER" id="PTHR22930">
    <property type="match status" value="1"/>
</dbReference>
<dbReference type="GO" id="GO:0005634">
    <property type="term" value="C:nucleus"/>
    <property type="evidence" value="ECO:0007669"/>
    <property type="project" value="UniProtKB-SubCell"/>
</dbReference>
<name>A0AA36A2L5_LACSI</name>
<evidence type="ECO:0000256" key="7">
    <source>
        <dbReference type="ARBA" id="ARBA00023242"/>
    </source>
</evidence>
<evidence type="ECO:0000256" key="6">
    <source>
        <dbReference type="ARBA" id="ARBA00022801"/>
    </source>
</evidence>
<dbReference type="EMBL" id="OX465085">
    <property type="protein sequence ID" value="CAI9303456.1"/>
    <property type="molecule type" value="Genomic_DNA"/>
</dbReference>
<dbReference type="InterPro" id="IPR027806">
    <property type="entry name" value="HARBI1_dom"/>
</dbReference>
<protein>
    <recommendedName>
        <fullName evidence="8">DDE Tnp4 domain-containing protein</fullName>
    </recommendedName>
</protein>
<dbReference type="PANTHER" id="PTHR22930:SF293">
    <property type="entry name" value="PROTEIN ALP1-LIKE"/>
    <property type="match status" value="1"/>
</dbReference>